<keyword evidence="1" id="KW-1133">Transmembrane helix</keyword>
<sequence>MLSFLNDKRDKIFLSAAQERVNWICDSLYPDLDFQTAEKTCSNTYRYLAGIQTEKLPLDDITHSVISWAKTDKFLKDQFYLFWLSKANRSKSESTREYLIKYSLKYKTEENLYYTDLKSKRKESRNHFKSMLKSRLAKDKEKIKNEKAAIISNSLSEFKFNIQSMISLFTVLLVIGGYYFHTRTFDYLGLPPDGILTISDYLYGNLTTISYAFLWSLLPATMMIWGVGDSIERSITNTHRNDKSDKVVSFVCVVIILANVTAFLMFLEDTKRGNSQFENILMLNVMAVLLSLLGKIPFHYFRTPIKPIILTLVFVCYFFQIHTKSEEKIQNLKSDNYEHEYTIKVDNQTSIENTKIVSIGEKYTVLIDNNKNGKIIPTTNIKSIEKNTKFRRDPDFFDLIFKIFYSL</sequence>
<feature type="transmembrane region" description="Helical" evidence="1">
    <location>
        <begin position="160"/>
        <end position="181"/>
    </location>
</feature>
<organism evidence="2 3">
    <name type="scientific">Alteromonas macleodii</name>
    <name type="common">Pseudoalteromonas macleodii</name>
    <dbReference type="NCBI Taxonomy" id="28108"/>
    <lineage>
        <taxon>Bacteria</taxon>
        <taxon>Pseudomonadati</taxon>
        <taxon>Pseudomonadota</taxon>
        <taxon>Gammaproteobacteria</taxon>
        <taxon>Alteromonadales</taxon>
        <taxon>Alteromonadaceae</taxon>
        <taxon>Alteromonas/Salinimonas group</taxon>
        <taxon>Alteromonas</taxon>
    </lineage>
</organism>
<keyword evidence="1" id="KW-0812">Transmembrane</keyword>
<dbReference type="Proteomes" id="UP000509458">
    <property type="component" value="Chromosome"/>
</dbReference>
<dbReference type="EMBL" id="LR812090">
    <property type="protein sequence ID" value="CAB9492824.1"/>
    <property type="molecule type" value="Genomic_DNA"/>
</dbReference>
<evidence type="ECO:0000256" key="1">
    <source>
        <dbReference type="SAM" id="Phobius"/>
    </source>
</evidence>
<dbReference type="RefSeq" id="WP_179982461.1">
    <property type="nucleotide sequence ID" value="NZ_LR812090.1"/>
</dbReference>
<protein>
    <submittedName>
        <fullName evidence="2">Uncharacterized protein</fullName>
    </submittedName>
</protein>
<feature type="transmembrane region" description="Helical" evidence="1">
    <location>
        <begin position="201"/>
        <end position="227"/>
    </location>
</feature>
<dbReference type="AlphaFoldDB" id="A0A6T9XXM7"/>
<accession>A0A6T9XXM7</accession>
<evidence type="ECO:0000313" key="2">
    <source>
        <dbReference type="EMBL" id="CAB9492824.1"/>
    </source>
</evidence>
<proteinExistence type="predicted"/>
<evidence type="ECO:0000313" key="3">
    <source>
        <dbReference type="Proteomes" id="UP000509458"/>
    </source>
</evidence>
<name>A0A6T9XXM7_ALTMA</name>
<gene>
    <name evidence="2" type="ORF">ALFOR1_20272</name>
</gene>
<feature type="transmembrane region" description="Helical" evidence="1">
    <location>
        <begin position="247"/>
        <end position="267"/>
    </location>
</feature>
<feature type="transmembrane region" description="Helical" evidence="1">
    <location>
        <begin position="279"/>
        <end position="298"/>
    </location>
</feature>
<keyword evidence="1" id="KW-0472">Membrane</keyword>
<reference evidence="2 3" key="1">
    <citation type="submission" date="2020-06" db="EMBL/GenBank/DDBJ databases">
        <authorList>
            <person name="Duchaud E."/>
        </authorList>
    </citation>
    <scope>NUCLEOTIDE SEQUENCE [LARGE SCALE GENOMIC DNA]</scope>
    <source>
        <strain evidence="2">Alteromonas fortis</strain>
    </source>
</reference>